<dbReference type="AlphaFoldDB" id="A0A6J4I1W2"/>
<evidence type="ECO:0000313" key="1">
    <source>
        <dbReference type="EMBL" id="CAA9240337.1"/>
    </source>
</evidence>
<gene>
    <name evidence="1" type="ORF">AVDCRST_MAG92-1495</name>
</gene>
<organism evidence="1">
    <name type="scientific">uncultured Coleofasciculus sp</name>
    <dbReference type="NCBI Taxonomy" id="1267456"/>
    <lineage>
        <taxon>Bacteria</taxon>
        <taxon>Bacillati</taxon>
        <taxon>Cyanobacteriota</taxon>
        <taxon>Cyanophyceae</taxon>
        <taxon>Coleofasciculales</taxon>
        <taxon>Coleofasciculaceae</taxon>
        <taxon>Coleofasciculus</taxon>
        <taxon>environmental samples</taxon>
    </lineage>
</organism>
<name>A0A6J4I1W2_9CYAN</name>
<dbReference type="EMBL" id="CADCTM010000216">
    <property type="protein sequence ID" value="CAA9240337.1"/>
    <property type="molecule type" value="Genomic_DNA"/>
</dbReference>
<feature type="non-terminal residue" evidence="1">
    <location>
        <position position="22"/>
    </location>
</feature>
<feature type="non-terminal residue" evidence="1">
    <location>
        <position position="1"/>
    </location>
</feature>
<protein>
    <submittedName>
        <fullName evidence="1">Uncharacterized protein</fullName>
    </submittedName>
</protein>
<sequence length="22" mass="2195">AGSSRSGSCCCTISWGNESGVF</sequence>
<accession>A0A6J4I1W2</accession>
<reference evidence="1" key="1">
    <citation type="submission" date="2020-02" db="EMBL/GenBank/DDBJ databases">
        <authorList>
            <person name="Meier V. D."/>
        </authorList>
    </citation>
    <scope>NUCLEOTIDE SEQUENCE</scope>
    <source>
        <strain evidence="1">AVDCRST_MAG92</strain>
    </source>
</reference>
<proteinExistence type="predicted"/>